<dbReference type="EMBL" id="FNPI01000001">
    <property type="protein sequence ID" value="SDX97439.1"/>
    <property type="molecule type" value="Genomic_DNA"/>
</dbReference>
<dbReference type="InterPro" id="IPR008930">
    <property type="entry name" value="Terpenoid_cyclase/PrenylTrfase"/>
</dbReference>
<sequence length="306" mass="35753">MKKLSHKQYQKAVDFIMTKARPIDRALFEYHFQNGSGEAVLDTLSKFQNKDGGVGNAMEPDVRCPQSSPIATTVAMQYAREVQAPWRHPFIQAAMNYFINVYRTHQKWPLILPDMNETPHAEWWHFTEEKQQFEMNPGAEVVGYFHAYPQSIPGDLMPEFHYDVTNHVFQQLENQTTPIEFHEALCCLRLAAEIPDPGKKMVIDYLRDVARDIATLDPKQWDGYCAKPLWLAPSPNSALFNVLEDAVHKNLEYEIAHQQPDGSWHPFWEWGQYQHVWKNEALTEWKGYLTVKTLKTLKNYERIDWS</sequence>
<reference evidence="2" key="1">
    <citation type="submission" date="2016-10" db="EMBL/GenBank/DDBJ databases">
        <authorList>
            <person name="Varghese N."/>
            <person name="Submissions S."/>
        </authorList>
    </citation>
    <scope>NUCLEOTIDE SEQUENCE [LARGE SCALE GENOMIC DNA]</scope>
    <source>
        <strain evidence="2">SP</strain>
    </source>
</reference>
<protein>
    <submittedName>
        <fullName evidence="1">Uncharacterized protein</fullName>
    </submittedName>
</protein>
<proteinExistence type="predicted"/>
<evidence type="ECO:0000313" key="2">
    <source>
        <dbReference type="Proteomes" id="UP000198935"/>
    </source>
</evidence>
<accession>A0A1H3G502</accession>
<dbReference type="SUPFAM" id="SSF48239">
    <property type="entry name" value="Terpenoid cyclases/Protein prenyltransferases"/>
    <property type="match status" value="1"/>
</dbReference>
<gene>
    <name evidence="1" type="ORF">SAMN05421736_10149</name>
</gene>
<keyword evidence="2" id="KW-1185">Reference proteome</keyword>
<dbReference type="Proteomes" id="UP000198935">
    <property type="component" value="Unassembled WGS sequence"/>
</dbReference>
<dbReference type="AlphaFoldDB" id="A0A1H3G502"/>
<name>A0A1H3G502_9BACI</name>
<dbReference type="OrthoDB" id="3286086at2"/>
<organism evidence="1 2">
    <name type="scientific">Evansella caseinilytica</name>
    <dbReference type="NCBI Taxonomy" id="1503961"/>
    <lineage>
        <taxon>Bacteria</taxon>
        <taxon>Bacillati</taxon>
        <taxon>Bacillota</taxon>
        <taxon>Bacilli</taxon>
        <taxon>Bacillales</taxon>
        <taxon>Bacillaceae</taxon>
        <taxon>Evansella</taxon>
    </lineage>
</organism>
<dbReference type="STRING" id="1503961.SAMN05421736_10149"/>
<evidence type="ECO:0000313" key="1">
    <source>
        <dbReference type="EMBL" id="SDX97439.1"/>
    </source>
</evidence>